<dbReference type="SUPFAM" id="SSF53335">
    <property type="entry name" value="S-adenosyl-L-methionine-dependent methyltransferases"/>
    <property type="match status" value="1"/>
</dbReference>
<name>A0A7W4PQC9_9PROT</name>
<evidence type="ECO:0000256" key="1">
    <source>
        <dbReference type="ARBA" id="ARBA00010203"/>
    </source>
</evidence>
<comment type="catalytic activity">
    <reaction evidence="8">
        <text>a 2'-deoxycytidine in DNA + S-adenosyl-L-methionine = an N(4)-methyl-2'-deoxycytidine in DNA + S-adenosyl-L-homocysteine + H(+)</text>
        <dbReference type="Rhea" id="RHEA:16857"/>
        <dbReference type="Rhea" id="RHEA-COMP:11369"/>
        <dbReference type="Rhea" id="RHEA-COMP:13674"/>
        <dbReference type="ChEBI" id="CHEBI:15378"/>
        <dbReference type="ChEBI" id="CHEBI:57856"/>
        <dbReference type="ChEBI" id="CHEBI:59789"/>
        <dbReference type="ChEBI" id="CHEBI:85452"/>
        <dbReference type="ChEBI" id="CHEBI:137933"/>
        <dbReference type="EC" id="2.1.1.113"/>
    </reaction>
</comment>
<comment type="similarity">
    <text evidence="1">Belongs to the N(4)/N(6)-methyltransferase family. N(4) subfamily.</text>
</comment>
<dbReference type="GO" id="GO:0008170">
    <property type="term" value="F:N-methyltransferase activity"/>
    <property type="evidence" value="ECO:0007669"/>
    <property type="project" value="InterPro"/>
</dbReference>
<evidence type="ECO:0000313" key="10">
    <source>
        <dbReference type="EMBL" id="MBB2206572.1"/>
    </source>
</evidence>
<evidence type="ECO:0000256" key="3">
    <source>
        <dbReference type="ARBA" id="ARBA00022679"/>
    </source>
</evidence>
<feature type="domain" description="DNA methylase N-4/N-6" evidence="9">
    <location>
        <begin position="37"/>
        <end position="103"/>
    </location>
</feature>
<dbReference type="Proteomes" id="UP000540556">
    <property type="component" value="Unassembled WGS sequence"/>
</dbReference>
<keyword evidence="11" id="KW-1185">Reference proteome</keyword>
<sequence length="411" mass="45997">MEITLDQEFNAAKALNYSAFSDCVQPSDDQHFLDIVEKERTSALPWRGQFSPQLIEYLLAKHCKEGDYIFDPFCGSGTVLREAARGGFNSLGMDVNPAAICLAKVSELLGVEPECRQLLVDCARKFCRNLQLISSGDQGIILVEQAVRVLFDAELNEKERVLLEGSLLFLFSNGNSVSGTKLSKGIERYLNVVFDFYAPKCLISARLGDARSVDIPPNTFDYLVTSPPYINVFNYHQNYRPVIEALGHEPLSAARSEIGANRKFRQNRYMTVVQYCMDMAQFFIEASRVLKEQAKITIVLGRESNVRSVSFKNGELISAVACQGMGYDLIEWNERKFTNRFGESIFEDVLTMTPQQFSLDKAVEIGRAVGAQALKNALKYCPAERREEISEAICSANKILPSPVIRDAAND</sequence>
<dbReference type="GO" id="GO:0032259">
    <property type="term" value="P:methylation"/>
    <property type="evidence" value="ECO:0007669"/>
    <property type="project" value="UniProtKB-KW"/>
</dbReference>
<proteinExistence type="inferred from homology"/>
<keyword evidence="6" id="KW-0238">DNA-binding</keyword>
<dbReference type="EMBL" id="JABEQK010000019">
    <property type="protein sequence ID" value="MBB2206572.1"/>
    <property type="molecule type" value="Genomic_DNA"/>
</dbReference>
<protein>
    <recommendedName>
        <fullName evidence="9">DNA methylase N-4/N-6 domain-containing protein</fullName>
    </recommendedName>
</protein>
<dbReference type="InterPro" id="IPR029063">
    <property type="entry name" value="SAM-dependent_MTases_sf"/>
</dbReference>
<evidence type="ECO:0000256" key="8">
    <source>
        <dbReference type="ARBA" id="ARBA00049120"/>
    </source>
</evidence>
<dbReference type="RefSeq" id="WP_182951110.1">
    <property type="nucleotide sequence ID" value="NZ_JABEQK010000019.1"/>
</dbReference>
<reference evidence="10 11" key="1">
    <citation type="submission" date="2020-04" db="EMBL/GenBank/DDBJ databases">
        <title>Description of novel Gluconacetobacter.</title>
        <authorList>
            <person name="Sombolestani A."/>
        </authorList>
    </citation>
    <scope>NUCLEOTIDE SEQUENCE [LARGE SCALE GENOMIC DNA]</scope>
    <source>
        <strain evidence="10 11">LMG 27800</strain>
    </source>
</reference>
<keyword evidence="5" id="KW-0680">Restriction system</keyword>
<keyword evidence="2" id="KW-0489">Methyltransferase</keyword>
<accession>A0A7W4PQC9</accession>
<gene>
    <name evidence="10" type="ORF">HLH27_16370</name>
</gene>
<dbReference type="Pfam" id="PF01555">
    <property type="entry name" value="N6_N4_Mtase"/>
    <property type="match status" value="1"/>
</dbReference>
<dbReference type="GO" id="GO:0009007">
    <property type="term" value="F:site-specific DNA-methyltransferase (adenine-specific) activity"/>
    <property type="evidence" value="ECO:0007669"/>
    <property type="project" value="UniProtKB-EC"/>
</dbReference>
<dbReference type="InterPro" id="IPR002941">
    <property type="entry name" value="DNA_methylase_N4/N6"/>
</dbReference>
<dbReference type="PROSITE" id="PS00093">
    <property type="entry name" value="N4_MTASE"/>
    <property type="match status" value="1"/>
</dbReference>
<dbReference type="GO" id="GO:0015667">
    <property type="term" value="F:site-specific DNA-methyltransferase (cytosine-N4-specific) activity"/>
    <property type="evidence" value="ECO:0007669"/>
    <property type="project" value="UniProtKB-EC"/>
</dbReference>
<dbReference type="GO" id="GO:0009307">
    <property type="term" value="P:DNA restriction-modification system"/>
    <property type="evidence" value="ECO:0007669"/>
    <property type="project" value="UniProtKB-KW"/>
</dbReference>
<evidence type="ECO:0000256" key="2">
    <source>
        <dbReference type="ARBA" id="ARBA00022603"/>
    </source>
</evidence>
<dbReference type="Gene3D" id="3.40.50.150">
    <property type="entry name" value="Vaccinia Virus protein VP39"/>
    <property type="match status" value="2"/>
</dbReference>
<evidence type="ECO:0000313" key="11">
    <source>
        <dbReference type="Proteomes" id="UP000540556"/>
    </source>
</evidence>
<organism evidence="10 11">
    <name type="scientific">Gluconacetobacter takamatsuzukensis</name>
    <dbReference type="NCBI Taxonomy" id="1286190"/>
    <lineage>
        <taxon>Bacteria</taxon>
        <taxon>Pseudomonadati</taxon>
        <taxon>Pseudomonadota</taxon>
        <taxon>Alphaproteobacteria</taxon>
        <taxon>Acetobacterales</taxon>
        <taxon>Acetobacteraceae</taxon>
        <taxon>Gluconacetobacter</taxon>
    </lineage>
</organism>
<evidence type="ECO:0000259" key="9">
    <source>
        <dbReference type="Pfam" id="PF01555"/>
    </source>
</evidence>
<evidence type="ECO:0000256" key="7">
    <source>
        <dbReference type="ARBA" id="ARBA00047942"/>
    </source>
</evidence>
<evidence type="ECO:0000256" key="6">
    <source>
        <dbReference type="ARBA" id="ARBA00023125"/>
    </source>
</evidence>
<comment type="catalytic activity">
    <reaction evidence="7">
        <text>a 2'-deoxyadenosine in DNA + S-adenosyl-L-methionine = an N(6)-methyl-2'-deoxyadenosine in DNA + S-adenosyl-L-homocysteine + H(+)</text>
        <dbReference type="Rhea" id="RHEA:15197"/>
        <dbReference type="Rhea" id="RHEA-COMP:12418"/>
        <dbReference type="Rhea" id="RHEA-COMP:12419"/>
        <dbReference type="ChEBI" id="CHEBI:15378"/>
        <dbReference type="ChEBI" id="CHEBI:57856"/>
        <dbReference type="ChEBI" id="CHEBI:59789"/>
        <dbReference type="ChEBI" id="CHEBI:90615"/>
        <dbReference type="ChEBI" id="CHEBI:90616"/>
        <dbReference type="EC" id="2.1.1.72"/>
    </reaction>
</comment>
<dbReference type="CDD" id="cd02440">
    <property type="entry name" value="AdoMet_MTases"/>
    <property type="match status" value="1"/>
</dbReference>
<keyword evidence="3" id="KW-0808">Transferase</keyword>
<dbReference type="GO" id="GO:0003677">
    <property type="term" value="F:DNA binding"/>
    <property type="evidence" value="ECO:0007669"/>
    <property type="project" value="UniProtKB-KW"/>
</dbReference>
<dbReference type="InterPro" id="IPR017985">
    <property type="entry name" value="MeTrfase_CN4_CS"/>
</dbReference>
<evidence type="ECO:0000256" key="5">
    <source>
        <dbReference type="ARBA" id="ARBA00022747"/>
    </source>
</evidence>
<keyword evidence="4" id="KW-0949">S-adenosyl-L-methionine</keyword>
<dbReference type="AlphaFoldDB" id="A0A7W4PQC9"/>
<comment type="caution">
    <text evidence="10">The sequence shown here is derived from an EMBL/GenBank/DDBJ whole genome shotgun (WGS) entry which is preliminary data.</text>
</comment>
<evidence type="ECO:0000256" key="4">
    <source>
        <dbReference type="ARBA" id="ARBA00022691"/>
    </source>
</evidence>